<protein>
    <submittedName>
        <fullName evidence="1">Esterase family protein</fullName>
    </submittedName>
</protein>
<dbReference type="InterPro" id="IPR029058">
    <property type="entry name" value="AB_hydrolase_fold"/>
</dbReference>
<dbReference type="PANTHER" id="PTHR48098">
    <property type="entry name" value="ENTEROCHELIN ESTERASE-RELATED"/>
    <property type="match status" value="1"/>
</dbReference>
<name>A0AAJ1RA80_9LACO</name>
<dbReference type="SUPFAM" id="SSF53474">
    <property type="entry name" value="alpha/beta-Hydrolases"/>
    <property type="match status" value="1"/>
</dbReference>
<accession>A0AAJ1RA80</accession>
<dbReference type="GO" id="GO:0016747">
    <property type="term" value="F:acyltransferase activity, transferring groups other than amino-acyl groups"/>
    <property type="evidence" value="ECO:0007669"/>
    <property type="project" value="TreeGrafter"/>
</dbReference>
<dbReference type="Proteomes" id="UP001167919">
    <property type="component" value="Unassembled WGS sequence"/>
</dbReference>
<dbReference type="Pfam" id="PF00756">
    <property type="entry name" value="Esterase"/>
    <property type="match status" value="1"/>
</dbReference>
<sequence length="267" mass="30347">MAFLQINYYSKALGKGSSMNVILPELDNHNPNRTAADMTDIPVLYLLHGMGDDQSAWPRRTNIERLVQRSNLAVVMPNTDLAWYTNTTYGGHYFDALTSELFATIATMFPQISKKREKHFVAGLSMGGYGALKVAMATDYFSYAASLSGAMLQDFTLPQVLATAPRNYWEGIFGDLDKFKGSNNDLVALAEKQAAGKQTLPKLFAWIGKEDPLYLTNEITIPEFKKLGYEVTYNTDHGRHEWYYWNKNIEKVLEWLPIDYIKEERLS</sequence>
<dbReference type="InterPro" id="IPR050583">
    <property type="entry name" value="Mycobacterial_A85_antigen"/>
</dbReference>
<evidence type="ECO:0000313" key="4">
    <source>
        <dbReference type="Proteomes" id="UP001167919"/>
    </source>
</evidence>
<dbReference type="RefSeq" id="WP_128685443.1">
    <property type="nucleotide sequence ID" value="NZ_CP029684.2"/>
</dbReference>
<keyword evidence="3" id="KW-1185">Reference proteome</keyword>
<proteinExistence type="predicted"/>
<organism evidence="1 4">
    <name type="scientific">Oenococcus sicerae</name>
    <dbReference type="NCBI Taxonomy" id="2203724"/>
    <lineage>
        <taxon>Bacteria</taxon>
        <taxon>Bacillati</taxon>
        <taxon>Bacillota</taxon>
        <taxon>Bacilli</taxon>
        <taxon>Lactobacillales</taxon>
        <taxon>Lactobacillaceae</taxon>
        <taxon>Oenococcus</taxon>
    </lineage>
</organism>
<evidence type="ECO:0000313" key="2">
    <source>
        <dbReference type="EMBL" id="QAS69381.1"/>
    </source>
</evidence>
<gene>
    <name evidence="2" type="ORF">DLJ48_02010</name>
    <name evidence="1" type="ORF">EVC35_06245</name>
</gene>
<dbReference type="Gene3D" id="3.40.50.1820">
    <property type="entry name" value="alpha/beta hydrolase"/>
    <property type="match status" value="1"/>
</dbReference>
<dbReference type="InterPro" id="IPR000801">
    <property type="entry name" value="Esterase-like"/>
</dbReference>
<dbReference type="PANTHER" id="PTHR48098:SF1">
    <property type="entry name" value="DIACYLGLYCEROL ACYLTRANSFERASE_MYCOLYLTRANSFERASE AG85A"/>
    <property type="match status" value="1"/>
</dbReference>
<reference evidence="2 3" key="1">
    <citation type="journal article" date="2019" name="Syst. Appl. Microbiol.">
        <title>Oenococcus sicerae sp. nov., isolated from French cider.</title>
        <authorList>
            <person name="Cousin F.J."/>
            <person name="Le Guellec R."/>
            <person name="Chagnot C."/>
            <person name="Goux D."/>
            <person name="Dalmasso M."/>
            <person name="Laplace J.M."/>
            <person name="Cretenet M."/>
        </authorList>
    </citation>
    <scope>NUCLEOTIDE SEQUENCE [LARGE SCALE GENOMIC DNA]</scope>
    <source>
        <strain evidence="2 3">UCMA 15228</strain>
    </source>
</reference>
<dbReference type="EMBL" id="SDWY01000003">
    <property type="protein sequence ID" value="MDN6900602.1"/>
    <property type="molecule type" value="Genomic_DNA"/>
</dbReference>
<reference evidence="1" key="2">
    <citation type="submission" date="2019-01" db="EMBL/GenBank/DDBJ databases">
        <title>Oenococcus sicerae UCMA17102.</title>
        <authorList>
            <person name="Cousin F.J."/>
            <person name="Le Guellec R."/>
            <person name="Cretenet M."/>
        </authorList>
    </citation>
    <scope>NUCLEOTIDE SEQUENCE</scope>
    <source>
        <strain evidence="1">UCMA17102</strain>
    </source>
</reference>
<dbReference type="AlphaFoldDB" id="A0AAJ1RA80"/>
<evidence type="ECO:0000313" key="1">
    <source>
        <dbReference type="EMBL" id="MDN6900602.1"/>
    </source>
</evidence>
<dbReference type="EMBL" id="CP029684">
    <property type="protein sequence ID" value="QAS69381.1"/>
    <property type="molecule type" value="Genomic_DNA"/>
</dbReference>
<reference evidence="2" key="3">
    <citation type="submission" date="2020-01" db="EMBL/GenBank/DDBJ databases">
        <authorList>
            <person name="Cousin F.J."/>
            <person name="Le Guellec R."/>
            <person name="Cretenet M."/>
        </authorList>
    </citation>
    <scope>NUCLEOTIDE SEQUENCE</scope>
    <source>
        <strain evidence="2">UCMA 15228</strain>
    </source>
</reference>
<dbReference type="Proteomes" id="UP000286907">
    <property type="component" value="Chromosome"/>
</dbReference>
<evidence type="ECO:0000313" key="3">
    <source>
        <dbReference type="Proteomes" id="UP000286907"/>
    </source>
</evidence>